<dbReference type="InterPro" id="IPR056911">
    <property type="entry name" value="Phage_Znf_bind_put"/>
</dbReference>
<reference evidence="3 4" key="1">
    <citation type="journal article" date="2019" name="Int. J. Syst. Evol. Microbiol.">
        <title>The Global Catalogue of Microorganisms (GCM) 10K type strain sequencing project: providing services to taxonomists for standard genome sequencing and annotation.</title>
        <authorList>
            <consortium name="The Broad Institute Genomics Platform"/>
            <consortium name="The Broad Institute Genome Sequencing Center for Infectious Disease"/>
            <person name="Wu L."/>
            <person name="Ma J."/>
        </authorList>
    </citation>
    <scope>NUCLEOTIDE SEQUENCE [LARGE SCALE GENOMIC DNA]</scope>
    <source>
        <strain evidence="3 4">JCM 14924</strain>
    </source>
</reference>
<evidence type="ECO:0000313" key="3">
    <source>
        <dbReference type="EMBL" id="GAA2199840.1"/>
    </source>
</evidence>
<keyword evidence="4" id="KW-1185">Reference proteome</keyword>
<evidence type="ECO:0000259" key="2">
    <source>
        <dbReference type="Pfam" id="PF24623"/>
    </source>
</evidence>
<accession>A0ABN3BSV8</accession>
<name>A0ABN3BSV8_9ACTN</name>
<feature type="compositionally biased region" description="Polar residues" evidence="1">
    <location>
        <begin position="111"/>
        <end position="130"/>
    </location>
</feature>
<organism evidence="3 4">
    <name type="scientific">Streptomyces bangladeshensis</name>
    <dbReference type="NCBI Taxonomy" id="295352"/>
    <lineage>
        <taxon>Bacteria</taxon>
        <taxon>Bacillati</taxon>
        <taxon>Actinomycetota</taxon>
        <taxon>Actinomycetes</taxon>
        <taxon>Kitasatosporales</taxon>
        <taxon>Streptomycetaceae</taxon>
        <taxon>Streptomyces</taxon>
    </lineage>
</organism>
<dbReference type="Pfam" id="PF24623">
    <property type="entry name" value="Phage_zn_bind_8"/>
    <property type="match status" value="1"/>
</dbReference>
<dbReference type="EMBL" id="BAAAOQ010000016">
    <property type="protein sequence ID" value="GAA2199840.1"/>
    <property type="molecule type" value="Genomic_DNA"/>
</dbReference>
<protein>
    <recommendedName>
        <fullName evidence="2">DNA-binding phage zinc finger domain-containing protein</fullName>
    </recommendedName>
</protein>
<evidence type="ECO:0000313" key="4">
    <source>
        <dbReference type="Proteomes" id="UP001501391"/>
    </source>
</evidence>
<dbReference type="Proteomes" id="UP001501391">
    <property type="component" value="Unassembled WGS sequence"/>
</dbReference>
<sequence>MISYEEAGRLLGLAAARDQRTVGDADLLAWHADLNAATLTYRDAEAAITRFYAIEMASLQPDQRRRVTTPDVISIARKIRNERLENFIYEPPPGDHDPHYLKRLRGQLEATASGNTTPPTRPALTSSPTAPTRALLSSVGRRIPAEDDTPTERPPIQRPGPLGRQCPKCSAAIGRPCRTPGGKERPPHPARRTASTPRHPEEETA</sequence>
<feature type="domain" description="DNA-binding phage zinc finger" evidence="2">
    <location>
        <begin position="153"/>
        <end position="202"/>
    </location>
</feature>
<comment type="caution">
    <text evidence="3">The sequence shown here is derived from an EMBL/GenBank/DDBJ whole genome shotgun (WGS) entry which is preliminary data.</text>
</comment>
<evidence type="ECO:0000256" key="1">
    <source>
        <dbReference type="SAM" id="MobiDB-lite"/>
    </source>
</evidence>
<feature type="region of interest" description="Disordered" evidence="1">
    <location>
        <begin position="111"/>
        <end position="205"/>
    </location>
</feature>
<proteinExistence type="predicted"/>
<dbReference type="RefSeq" id="WP_346163531.1">
    <property type="nucleotide sequence ID" value="NZ_BAAAOQ010000016.1"/>
</dbReference>
<gene>
    <name evidence="3" type="ORF">GCM10009787_48400</name>
</gene>